<dbReference type="Proteomes" id="UP000812982">
    <property type="component" value="Unassembled WGS sequence"/>
</dbReference>
<accession>A0ABS6KHZ8</accession>
<reference evidence="1 2" key="1">
    <citation type="journal article" date="2021" name="Sci. Rep.">
        <title>Phenotypic and genomic hallmarks of a novel, potentially pathogenic rapidly growing Mycobacterium species related to the Mycobacterium fortuitum complex.</title>
        <authorList>
            <person name="Gharbi R."/>
            <person name="Khanna V."/>
            <person name="Frigui W."/>
            <person name="Mhenni B."/>
            <person name="Brosch R."/>
            <person name="Mardassi H."/>
        </authorList>
    </citation>
    <scope>NUCLEOTIDE SEQUENCE [LARGE SCALE GENOMIC DNA]</scope>
    <source>
        <strain evidence="1 2">TNTM28</strain>
    </source>
</reference>
<dbReference type="EMBL" id="VOMB01000006">
    <property type="protein sequence ID" value="MBU9763192.1"/>
    <property type="molecule type" value="Genomic_DNA"/>
</dbReference>
<gene>
    <name evidence="1" type="ORF">FR943_04950</name>
</gene>
<evidence type="ECO:0000313" key="2">
    <source>
        <dbReference type="Proteomes" id="UP000812982"/>
    </source>
</evidence>
<keyword evidence="2" id="KW-1185">Reference proteome</keyword>
<organism evidence="1 2">
    <name type="scientific">[Mycobacterium] fortunisiensis</name>
    <dbReference type="NCBI Taxonomy" id="2600579"/>
    <lineage>
        <taxon>Bacteria</taxon>
        <taxon>Bacillati</taxon>
        <taxon>Actinomycetota</taxon>
        <taxon>Actinomycetes</taxon>
        <taxon>Mycobacteriales</taxon>
        <taxon>Mycobacteriaceae</taxon>
        <taxon>Mycolicibacterium</taxon>
    </lineage>
</organism>
<protein>
    <submittedName>
        <fullName evidence="1">Uncharacterized protein</fullName>
    </submittedName>
</protein>
<comment type="caution">
    <text evidence="1">The sequence shown here is derived from an EMBL/GenBank/DDBJ whole genome shotgun (WGS) entry which is preliminary data.</text>
</comment>
<sequence length="120" mass="13774">MAIDYNDQRLDRGLRSLVLEHRSGRLSEFTSWDWDEVHLFDEYSDREFIENTVGAPVIRSRYPDSKGNLLVFKLKGEPIKAAGISPDFLRTEDHRVTFPSDVMLEPWGDGCLMLTVAASR</sequence>
<proteinExistence type="predicted"/>
<evidence type="ECO:0000313" key="1">
    <source>
        <dbReference type="EMBL" id="MBU9763192.1"/>
    </source>
</evidence>
<name>A0ABS6KHZ8_9MYCO</name>